<dbReference type="eggNOG" id="ENOG502RHB7">
    <property type="taxonomic scope" value="Eukaryota"/>
</dbReference>
<keyword evidence="2" id="KW-1185">Reference proteome</keyword>
<dbReference type="GeneID" id="10510704"/>
<protein>
    <submittedName>
        <fullName evidence="1">Uncharacterized protein</fullName>
    </submittedName>
</protein>
<dbReference type="RefSeq" id="XP_003294904.1">
    <property type="nucleotide sequence ID" value="XM_003294856.1"/>
</dbReference>
<dbReference type="FunCoup" id="F1A5G1">
    <property type="interactions" value="1"/>
</dbReference>
<name>F1A5G1_DICPU</name>
<dbReference type="PANTHER" id="PTHR32556">
    <property type="entry name" value="F-BOX DOMAIN-CONTAINING PROTEIN-RELATED-RELATED"/>
    <property type="match status" value="1"/>
</dbReference>
<accession>F1A5G1</accession>
<dbReference type="EMBL" id="GL871595">
    <property type="protein sequence ID" value="EGC28572.1"/>
    <property type="molecule type" value="Genomic_DNA"/>
</dbReference>
<dbReference type="InParanoid" id="F1A5G1"/>
<dbReference type="AlphaFoldDB" id="F1A5G1"/>
<organism evidence="1 2">
    <name type="scientific">Dictyostelium purpureum</name>
    <name type="common">Slime mold</name>
    <dbReference type="NCBI Taxonomy" id="5786"/>
    <lineage>
        <taxon>Eukaryota</taxon>
        <taxon>Amoebozoa</taxon>
        <taxon>Evosea</taxon>
        <taxon>Eumycetozoa</taxon>
        <taxon>Dictyostelia</taxon>
        <taxon>Dictyosteliales</taxon>
        <taxon>Dictyosteliaceae</taxon>
        <taxon>Dictyostelium</taxon>
    </lineage>
</organism>
<proteinExistence type="predicted"/>
<dbReference type="OMA" id="LICSHIN"/>
<evidence type="ECO:0000313" key="2">
    <source>
        <dbReference type="Proteomes" id="UP000001064"/>
    </source>
</evidence>
<evidence type="ECO:0000313" key="1">
    <source>
        <dbReference type="EMBL" id="EGC28572.1"/>
    </source>
</evidence>
<gene>
    <name evidence="1" type="ORF">DICPUDRAFT_44092</name>
</gene>
<reference evidence="2" key="1">
    <citation type="journal article" date="2011" name="Genome Biol.">
        <title>Comparative genomics of the social amoebae Dictyostelium discoideum and Dictyostelium purpureum.</title>
        <authorList>
            <consortium name="US DOE Joint Genome Institute (JGI-PGF)"/>
            <person name="Sucgang R."/>
            <person name="Kuo A."/>
            <person name="Tian X."/>
            <person name="Salerno W."/>
            <person name="Parikh A."/>
            <person name="Feasley C.L."/>
            <person name="Dalin E."/>
            <person name="Tu H."/>
            <person name="Huang E."/>
            <person name="Barry K."/>
            <person name="Lindquist E."/>
            <person name="Shapiro H."/>
            <person name="Bruce D."/>
            <person name="Schmutz J."/>
            <person name="Salamov A."/>
            <person name="Fey P."/>
            <person name="Gaudet P."/>
            <person name="Anjard C."/>
            <person name="Babu M.M."/>
            <person name="Basu S."/>
            <person name="Bushmanova Y."/>
            <person name="van der Wel H."/>
            <person name="Katoh-Kurasawa M."/>
            <person name="Dinh C."/>
            <person name="Coutinho P.M."/>
            <person name="Saito T."/>
            <person name="Elias M."/>
            <person name="Schaap P."/>
            <person name="Kay R.R."/>
            <person name="Henrissat B."/>
            <person name="Eichinger L."/>
            <person name="Rivero F."/>
            <person name="Putnam N.H."/>
            <person name="West C.M."/>
            <person name="Loomis W.F."/>
            <person name="Chisholm R.L."/>
            <person name="Shaulsky G."/>
            <person name="Strassmann J.E."/>
            <person name="Queller D.C."/>
            <person name="Kuspa A."/>
            <person name="Grigoriev I.V."/>
        </authorList>
    </citation>
    <scope>NUCLEOTIDE SEQUENCE [LARGE SCALE GENOMIC DNA]</scope>
    <source>
        <strain evidence="2">QSDP1</strain>
    </source>
</reference>
<dbReference type="VEuPathDB" id="AmoebaDB:DICPUDRAFT_44092"/>
<dbReference type="KEGG" id="dpp:DICPUDRAFT_44092"/>
<dbReference type="Proteomes" id="UP000001064">
    <property type="component" value="Unassembled WGS sequence"/>
</dbReference>
<dbReference type="PANTHER" id="PTHR32556:SF4">
    <property type="entry name" value="F-BOX DOMAIN-CONTAINING PROTEIN"/>
    <property type="match status" value="1"/>
</dbReference>
<sequence>MENSIDIFLPNYLIKYLLKLICSHINFKNDKRKLYEFYKMEHDAIEKEKDFKMNLSIVCWDWFKCISNNLNVSIDFKYFNGVDEVRNSYIILKNENVTVLKLVFYDNFDTNYEETFKMKLSQYRNLKKIVICRRYILKDLVHYPQTFTIDFLNRVLEGINKNNPVKVNIQFSLFCNCFGFPVVPFQKCTFKVNKMQIDSCFEHSNVIYNYLEYFNPKKFIVVPISTPSHFEKSHLNLKDLDKWMDIKNSLSPIVPNYNNNNNDEENEAILENVSIIRRNFLENLTIETLNLNDSFSVRELYYLLYYIPQVKSLSTGICLSKLIRKFNRETSLVVNTNPYNIVEKPGFNYYWDMLRKRLKTNHNLINLTLHNKCSFKCCDTNNNSNTINKELNTPKKLIEEISEVFKNNKYLKLITLIDFNQDIINNLMNSQINKKLVVLKY</sequence>